<dbReference type="OrthoDB" id="1436450at2759"/>
<dbReference type="STRING" id="52247.A0A4T0X5G7"/>
<feature type="transmembrane region" description="Helical" evidence="5">
    <location>
        <begin position="279"/>
        <end position="301"/>
    </location>
</feature>
<dbReference type="EMBL" id="SELW01000121">
    <property type="protein sequence ID" value="TID30711.1"/>
    <property type="molecule type" value="Genomic_DNA"/>
</dbReference>
<evidence type="ECO:0000313" key="8">
    <source>
        <dbReference type="Proteomes" id="UP000307173"/>
    </source>
</evidence>
<dbReference type="InterPro" id="IPR037185">
    <property type="entry name" value="EmrE-like"/>
</dbReference>
<reference evidence="7 8" key="1">
    <citation type="journal article" date="2019" name="Front. Genet.">
        <title>Whole-Genome Sequencing of the Opportunistic Yeast Pathogen Candida inconspicua Uncovers Its Hybrid Origin.</title>
        <authorList>
            <person name="Mixao V."/>
            <person name="Hansen A.P."/>
            <person name="Saus E."/>
            <person name="Boekhout T."/>
            <person name="Lass-Florl C."/>
            <person name="Gabaldon T."/>
        </authorList>
    </citation>
    <scope>NUCLEOTIDE SEQUENCE [LARGE SCALE GENOMIC DNA]</scope>
    <source>
        <strain evidence="7 8">CBS 180</strain>
    </source>
</reference>
<dbReference type="InterPro" id="IPR000620">
    <property type="entry name" value="EamA_dom"/>
</dbReference>
<evidence type="ECO:0000259" key="6">
    <source>
        <dbReference type="Pfam" id="PF00892"/>
    </source>
</evidence>
<feature type="domain" description="EamA" evidence="6">
    <location>
        <begin position="153"/>
        <end position="229"/>
    </location>
</feature>
<organism evidence="7 8">
    <name type="scientific">Pichia inconspicua</name>
    <dbReference type="NCBI Taxonomy" id="52247"/>
    <lineage>
        <taxon>Eukaryota</taxon>
        <taxon>Fungi</taxon>
        <taxon>Dikarya</taxon>
        <taxon>Ascomycota</taxon>
        <taxon>Saccharomycotina</taxon>
        <taxon>Pichiomycetes</taxon>
        <taxon>Pichiales</taxon>
        <taxon>Pichiaceae</taxon>
        <taxon>Pichia</taxon>
    </lineage>
</organism>
<sequence length="461" mass="52108">MSEVRSPKLIKTPTFLVTSPRFQDLFLLSPQLSTHNEETIPTDQVYNEVVDLIITEEKIAWKAGLLIVVVSLICWLSALQIMNIIMKETEYDHPLFAAYLNGSFFLLFGIKQIFKDIRKYWKSRNSIQSNEQSPLLVEPELFDKLNTPKIRLSQKEIIKVSLWSAFFYFANCYLGSAALKYTSASNQTIFATTSAIWSLIIGIIFKIEKFTIGKVISVMCSIIGIFMITFRDSIHFSTISTENFGDLIAIIGACSYSCFLIVLRLKLGQQTDSKNDSLLYGYMGLSTLVLGFPILLIYNYLNWEPLVLPDNKTLLWMFLLSSILGATSDYLASKASVITSPLIVSLSLSVGIPINIMFDTFMYGNLNLSLSYFIGLSLILASFVFVNISDEQEIIEHAIEEAFEEAIRHDENIIEVLSPRGESIDNNDLIPEISISENLATPRLIVTGGENHKYFFRELKD</sequence>
<gene>
    <name evidence="7" type="ORF">CANINC_000627</name>
</gene>
<comment type="subcellular location">
    <subcellularLocation>
        <location evidence="1">Membrane</location>
        <topology evidence="1">Multi-pass membrane protein</topology>
    </subcellularLocation>
</comment>
<evidence type="ECO:0000256" key="3">
    <source>
        <dbReference type="ARBA" id="ARBA00022989"/>
    </source>
</evidence>
<accession>A0A4T0X5G7</accession>
<evidence type="ECO:0000256" key="2">
    <source>
        <dbReference type="ARBA" id="ARBA00022692"/>
    </source>
</evidence>
<dbReference type="Proteomes" id="UP000307173">
    <property type="component" value="Unassembled WGS sequence"/>
</dbReference>
<protein>
    <recommendedName>
        <fullName evidence="6">EamA domain-containing protein</fullName>
    </recommendedName>
</protein>
<evidence type="ECO:0000256" key="1">
    <source>
        <dbReference type="ARBA" id="ARBA00004141"/>
    </source>
</evidence>
<dbReference type="PANTHER" id="PTHR23051:SF0">
    <property type="entry name" value="SOLUTE CARRIER FAMILY 35 MEMBER F5"/>
    <property type="match status" value="1"/>
</dbReference>
<dbReference type="Gene3D" id="1.10.3730.20">
    <property type="match status" value="1"/>
</dbReference>
<name>A0A4T0X5G7_9ASCO</name>
<evidence type="ECO:0000256" key="4">
    <source>
        <dbReference type="ARBA" id="ARBA00023136"/>
    </source>
</evidence>
<evidence type="ECO:0000313" key="7">
    <source>
        <dbReference type="EMBL" id="TID30711.1"/>
    </source>
</evidence>
<feature type="transmembrane region" description="Helical" evidence="5">
    <location>
        <begin position="63"/>
        <end position="84"/>
    </location>
</feature>
<feature type="transmembrane region" description="Helical" evidence="5">
    <location>
        <begin position="96"/>
        <end position="114"/>
    </location>
</feature>
<dbReference type="GO" id="GO:0016020">
    <property type="term" value="C:membrane"/>
    <property type="evidence" value="ECO:0007669"/>
    <property type="project" value="UniProtKB-SubCell"/>
</dbReference>
<comment type="caution">
    <text evidence="7">The sequence shown here is derived from an EMBL/GenBank/DDBJ whole genome shotgun (WGS) entry which is preliminary data.</text>
</comment>
<feature type="transmembrane region" description="Helical" evidence="5">
    <location>
        <begin position="187"/>
        <end position="205"/>
    </location>
</feature>
<keyword evidence="3 5" id="KW-1133">Transmembrane helix</keyword>
<dbReference type="AlphaFoldDB" id="A0A4T0X5G7"/>
<dbReference type="PANTHER" id="PTHR23051">
    <property type="entry name" value="SOLUTE CARRIER FAMILY 35, MEMBER F5"/>
    <property type="match status" value="1"/>
</dbReference>
<dbReference type="Pfam" id="PF00892">
    <property type="entry name" value="EamA"/>
    <property type="match status" value="1"/>
</dbReference>
<proteinExistence type="predicted"/>
<feature type="transmembrane region" description="Helical" evidence="5">
    <location>
        <begin position="338"/>
        <end position="358"/>
    </location>
</feature>
<dbReference type="SUPFAM" id="SSF103481">
    <property type="entry name" value="Multidrug resistance efflux transporter EmrE"/>
    <property type="match status" value="2"/>
</dbReference>
<feature type="transmembrane region" description="Helical" evidence="5">
    <location>
        <begin position="370"/>
        <end position="388"/>
    </location>
</feature>
<feature type="transmembrane region" description="Helical" evidence="5">
    <location>
        <begin position="212"/>
        <end position="231"/>
    </location>
</feature>
<keyword evidence="2 5" id="KW-0812">Transmembrane</keyword>
<keyword evidence="8" id="KW-1185">Reference proteome</keyword>
<feature type="transmembrane region" description="Helical" evidence="5">
    <location>
        <begin position="247"/>
        <end position="267"/>
    </location>
</feature>
<feature type="transmembrane region" description="Helical" evidence="5">
    <location>
        <begin position="160"/>
        <end position="181"/>
    </location>
</feature>
<keyword evidence="4 5" id="KW-0472">Membrane</keyword>
<evidence type="ECO:0000256" key="5">
    <source>
        <dbReference type="SAM" id="Phobius"/>
    </source>
</evidence>
<feature type="transmembrane region" description="Helical" evidence="5">
    <location>
        <begin position="313"/>
        <end position="331"/>
    </location>
</feature>